<organism evidence="2 3">
    <name type="scientific">Hominilimicola fabiformis</name>
    <dbReference type="NCBI Taxonomy" id="2885356"/>
    <lineage>
        <taxon>Bacteria</taxon>
        <taxon>Bacillati</taxon>
        <taxon>Bacillota</taxon>
        <taxon>Clostridia</taxon>
        <taxon>Eubacteriales</taxon>
        <taxon>Oscillospiraceae</taxon>
        <taxon>Hominilimicola</taxon>
    </lineage>
</organism>
<sequence>MFRGYNLKQKEVVNIKTAERLGRISDVEISESTGNIEAIIVPRKGCCLARLFGGGELVIPWSAIEVVGEDLVLVRFFDIDNEKLS</sequence>
<reference evidence="2 3" key="1">
    <citation type="submission" date="2021-10" db="EMBL/GenBank/DDBJ databases">
        <title>Anaerobic single-cell dispensing facilitates the cultivation of human gut bacteria.</title>
        <authorList>
            <person name="Afrizal A."/>
        </authorList>
    </citation>
    <scope>NUCLEOTIDE SEQUENCE [LARGE SCALE GENOMIC DNA]</scope>
    <source>
        <strain evidence="2 3">CLA-AA-H232</strain>
    </source>
</reference>
<dbReference type="SUPFAM" id="SSF50346">
    <property type="entry name" value="PRC-barrel domain"/>
    <property type="match status" value="1"/>
</dbReference>
<dbReference type="InterPro" id="IPR014238">
    <property type="entry name" value="Spore_YlmC/YmxH"/>
</dbReference>
<dbReference type="EMBL" id="JAJEQM010000012">
    <property type="protein sequence ID" value="MCC2210971.1"/>
    <property type="molecule type" value="Genomic_DNA"/>
</dbReference>
<comment type="caution">
    <text evidence="2">The sequence shown here is derived from an EMBL/GenBank/DDBJ whole genome shotgun (WGS) entry which is preliminary data.</text>
</comment>
<gene>
    <name evidence="2" type="ORF">LKE05_09250</name>
</gene>
<feature type="domain" description="PRC-barrel" evidence="1">
    <location>
        <begin position="1"/>
        <end position="76"/>
    </location>
</feature>
<dbReference type="InterPro" id="IPR027275">
    <property type="entry name" value="PRC-brl_dom"/>
</dbReference>
<proteinExistence type="predicted"/>
<evidence type="ECO:0000313" key="3">
    <source>
        <dbReference type="Proteomes" id="UP001198242"/>
    </source>
</evidence>
<name>A0AAE3DZY7_9FIRM</name>
<dbReference type="Pfam" id="PF05239">
    <property type="entry name" value="PRC"/>
    <property type="match status" value="1"/>
</dbReference>
<dbReference type="PANTHER" id="PTHR40061:SF1">
    <property type="entry name" value="SPORULATION PROTEIN YLMC-RELATED"/>
    <property type="match status" value="1"/>
</dbReference>
<dbReference type="Proteomes" id="UP001198242">
    <property type="component" value="Unassembled WGS sequence"/>
</dbReference>
<dbReference type="AlphaFoldDB" id="A0AAE3DZY7"/>
<dbReference type="RefSeq" id="WP_022230568.1">
    <property type="nucleotide sequence ID" value="NZ_JAJEQM010000012.1"/>
</dbReference>
<dbReference type="Gene3D" id="2.30.30.240">
    <property type="entry name" value="PRC-barrel domain"/>
    <property type="match status" value="1"/>
</dbReference>
<keyword evidence="3" id="KW-1185">Reference proteome</keyword>
<accession>A0AAE3DZY7</accession>
<evidence type="ECO:0000313" key="2">
    <source>
        <dbReference type="EMBL" id="MCC2210971.1"/>
    </source>
</evidence>
<protein>
    <submittedName>
        <fullName evidence="2">YlmC/YmxH family sporulation protein</fullName>
    </submittedName>
</protein>
<dbReference type="InterPro" id="IPR011033">
    <property type="entry name" value="PRC_barrel-like_sf"/>
</dbReference>
<evidence type="ECO:0000259" key="1">
    <source>
        <dbReference type="Pfam" id="PF05239"/>
    </source>
</evidence>
<dbReference type="NCBIfam" id="TIGR02888">
    <property type="entry name" value="spore_YlmC_YmxH"/>
    <property type="match status" value="1"/>
</dbReference>
<dbReference type="PANTHER" id="PTHR40061">
    <property type="entry name" value="SPORULATION PROTEIN YLMC-RELATED"/>
    <property type="match status" value="1"/>
</dbReference>